<evidence type="ECO:0000313" key="2">
    <source>
        <dbReference type="Proteomes" id="UP000248291"/>
    </source>
</evidence>
<accession>A0AAN4Q463</accession>
<protein>
    <submittedName>
        <fullName evidence="1">Uncharacterized protein</fullName>
    </submittedName>
</protein>
<dbReference type="EMBL" id="BGKA01000095">
    <property type="protein sequence ID" value="GBH16993.1"/>
    <property type="molecule type" value="Genomic_DNA"/>
</dbReference>
<organism evidence="1 2">
    <name type="scientific">Pseudomonas syringae pv. actinidiae</name>
    <dbReference type="NCBI Taxonomy" id="103796"/>
    <lineage>
        <taxon>Bacteria</taxon>
        <taxon>Pseudomonadati</taxon>
        <taxon>Pseudomonadota</taxon>
        <taxon>Gammaproteobacteria</taxon>
        <taxon>Pseudomonadales</taxon>
        <taxon>Pseudomonadaceae</taxon>
        <taxon>Pseudomonas</taxon>
        <taxon>Pseudomonas syringae</taxon>
    </lineage>
</organism>
<evidence type="ECO:0000313" key="1">
    <source>
        <dbReference type="EMBL" id="GBH16993.1"/>
    </source>
</evidence>
<reference evidence="1 2" key="1">
    <citation type="submission" date="2018-04" db="EMBL/GenBank/DDBJ databases">
        <title>Draft genome sequence of Pseudomonas syringae pv. actinidiae biovar 3 strains isolated from kiwifruit in Kagawa prefecture.</title>
        <authorList>
            <person name="Tabuchi M."/>
            <person name="Saito M."/>
            <person name="Fujiwara S."/>
            <person name="Sasa N."/>
            <person name="Akimitsu K."/>
            <person name="Gomi K."/>
            <person name="Konishi-Sugita S."/>
            <person name="Hamano K."/>
            <person name="Kataoka I."/>
        </authorList>
    </citation>
    <scope>NUCLEOTIDE SEQUENCE [LARGE SCALE GENOMIC DNA]</scope>
    <source>
        <strain evidence="1 2">MAFF212211</strain>
    </source>
</reference>
<dbReference type="AlphaFoldDB" id="A0AAN4Q463"/>
<sequence length="77" mass="8543">MRQYAQPEIIARTARSPRALGSSGRLQRAGTQAALHRDAYRKEFPHARCFTFRQSVPQIPFRCGAGSCWPLVAGARG</sequence>
<gene>
    <name evidence="1" type="ORF">KPSA3_02951</name>
</gene>
<name>A0AAN4Q463_PSESF</name>
<dbReference type="Proteomes" id="UP000248291">
    <property type="component" value="Unassembled WGS sequence"/>
</dbReference>
<proteinExistence type="predicted"/>
<comment type="caution">
    <text evidence="1">The sequence shown here is derived from an EMBL/GenBank/DDBJ whole genome shotgun (WGS) entry which is preliminary data.</text>
</comment>